<dbReference type="Gene3D" id="3.40.50.720">
    <property type="entry name" value="NAD(P)-binding Rossmann-like Domain"/>
    <property type="match status" value="2"/>
</dbReference>
<reference evidence="17" key="1">
    <citation type="submission" date="2013-07" db="EMBL/GenBank/DDBJ databases">
        <authorList>
            <person name="Geib S."/>
        </authorList>
    </citation>
    <scope>NUCLEOTIDE SEQUENCE</scope>
</reference>
<comment type="subcellular location">
    <subcellularLocation>
        <location evidence="3">Cytoplasm</location>
    </subcellularLocation>
</comment>
<comment type="function">
    <text evidence="15">Key enzyme in myo-inositol biosynthesis pathway that catalyzes the conversion of glucose 6-phosphate to 1-myo-inositol 1-phosphate in a NAD-dependent manner. Rate-limiting enzyme in the synthesis of all inositol-containing compounds.</text>
</comment>
<evidence type="ECO:0000256" key="9">
    <source>
        <dbReference type="ARBA" id="ARBA00022550"/>
    </source>
</evidence>
<evidence type="ECO:0000259" key="16">
    <source>
        <dbReference type="Pfam" id="PF01658"/>
    </source>
</evidence>
<organism evidence="17">
    <name type="scientific">Ceratitis capitata</name>
    <name type="common">Mediterranean fruit fly</name>
    <name type="synonym">Tephritis capitata</name>
    <dbReference type="NCBI Taxonomy" id="7213"/>
    <lineage>
        <taxon>Eukaryota</taxon>
        <taxon>Metazoa</taxon>
        <taxon>Ecdysozoa</taxon>
        <taxon>Arthropoda</taxon>
        <taxon>Hexapoda</taxon>
        <taxon>Insecta</taxon>
        <taxon>Pterygota</taxon>
        <taxon>Neoptera</taxon>
        <taxon>Endopterygota</taxon>
        <taxon>Diptera</taxon>
        <taxon>Brachycera</taxon>
        <taxon>Muscomorpha</taxon>
        <taxon>Tephritoidea</taxon>
        <taxon>Tephritidae</taxon>
        <taxon>Ceratitis</taxon>
        <taxon>Ceratitis</taxon>
    </lineage>
</organism>
<dbReference type="EMBL" id="GAMC01015618">
    <property type="protein sequence ID" value="JAB90937.1"/>
    <property type="molecule type" value="mRNA"/>
</dbReference>
<gene>
    <name evidence="17" type="primary">INO1</name>
</gene>
<dbReference type="FunFam" id="3.40.50.720:FF:000069">
    <property type="entry name" value="Inositol-3-phosphate synthase 1"/>
    <property type="match status" value="1"/>
</dbReference>
<evidence type="ECO:0000256" key="6">
    <source>
        <dbReference type="ARBA" id="ARBA00012125"/>
    </source>
</evidence>
<reference evidence="17" key="2">
    <citation type="journal article" date="2014" name="BMC Genomics">
        <title>A genomic perspective to assessing quality of mass-reared SIT flies used in Mediterranean fruit fly (Ceratitis capitata) eradication in California.</title>
        <authorList>
            <person name="Calla B."/>
            <person name="Hall B."/>
            <person name="Hou S."/>
            <person name="Geib S.M."/>
        </authorList>
    </citation>
    <scope>NUCLEOTIDE SEQUENCE</scope>
</reference>
<dbReference type="OrthoDB" id="2887at2759"/>
<accession>W8AXX6</accession>
<evidence type="ECO:0000313" key="17">
    <source>
        <dbReference type="EMBL" id="JAB90937.1"/>
    </source>
</evidence>
<dbReference type="GO" id="GO:0006021">
    <property type="term" value="P:inositol biosynthetic process"/>
    <property type="evidence" value="ECO:0007669"/>
    <property type="project" value="UniProtKB-UniPathway"/>
</dbReference>
<dbReference type="Pfam" id="PF07994">
    <property type="entry name" value="NAD_binding_5"/>
    <property type="match status" value="1"/>
</dbReference>
<dbReference type="KEGG" id="ccat:101452090"/>
<dbReference type="AlphaFoldDB" id="W8AXX6"/>
<dbReference type="EC" id="5.5.1.4" evidence="6"/>
<keyword evidence="11" id="KW-0443">Lipid metabolism</keyword>
<dbReference type="GO" id="GO:0005737">
    <property type="term" value="C:cytoplasm"/>
    <property type="evidence" value="ECO:0007669"/>
    <property type="project" value="UniProtKB-SubCell"/>
</dbReference>
<dbReference type="InterPro" id="IPR036291">
    <property type="entry name" value="NAD(P)-bd_dom_sf"/>
</dbReference>
<comment type="cofactor">
    <cofactor evidence="2">
        <name>NAD(+)</name>
        <dbReference type="ChEBI" id="CHEBI:57540"/>
    </cofactor>
</comment>
<keyword evidence="13" id="KW-0413">Isomerase</keyword>
<keyword evidence="8" id="KW-0444">Lipid biosynthesis</keyword>
<dbReference type="UniPathway" id="UPA00823">
    <property type="reaction ID" value="UER00787"/>
</dbReference>
<feature type="domain" description="Myo-inositol-1-phosphate synthase GAPDH-like" evidence="16">
    <location>
        <begin position="310"/>
        <end position="423"/>
    </location>
</feature>
<comment type="catalytic activity">
    <reaction evidence="1">
        <text>D-glucose 6-phosphate = 1D-myo-inositol 3-phosphate</text>
        <dbReference type="Rhea" id="RHEA:10716"/>
        <dbReference type="ChEBI" id="CHEBI:58401"/>
        <dbReference type="ChEBI" id="CHEBI:61548"/>
        <dbReference type="EC" id="5.5.1.4"/>
    </reaction>
</comment>
<comment type="similarity">
    <text evidence="5">Belongs to the myo-inositol 1-phosphate synthase family.</text>
</comment>
<keyword evidence="10" id="KW-0520">NAD</keyword>
<name>W8AXX6_CERCA</name>
<comment type="pathway">
    <text evidence="4">Polyol metabolism; myo-inositol biosynthesis; myo-inositol from D-glucose 6-phosphate: step 1/2.</text>
</comment>
<keyword evidence="14" id="KW-1208">Phospholipid metabolism</keyword>
<evidence type="ECO:0000256" key="4">
    <source>
        <dbReference type="ARBA" id="ARBA00005117"/>
    </source>
</evidence>
<dbReference type="FunFam" id="3.30.360.10:FF:000055">
    <property type="entry name" value="Putative myo-inositol-1-phosphate synthase"/>
    <property type="match status" value="1"/>
</dbReference>
<evidence type="ECO:0000256" key="7">
    <source>
        <dbReference type="ARBA" id="ARBA00022490"/>
    </source>
</evidence>
<protein>
    <recommendedName>
        <fullName evidence="6">inositol-3-phosphate synthase</fullName>
        <ecNumber evidence="6">5.5.1.4</ecNumber>
    </recommendedName>
</protein>
<evidence type="ECO:0000256" key="15">
    <source>
        <dbReference type="ARBA" id="ARBA00025559"/>
    </source>
</evidence>
<evidence type="ECO:0000256" key="14">
    <source>
        <dbReference type="ARBA" id="ARBA00023264"/>
    </source>
</evidence>
<dbReference type="SUPFAM" id="SSF51735">
    <property type="entry name" value="NAD(P)-binding Rossmann-fold domains"/>
    <property type="match status" value="1"/>
</dbReference>
<dbReference type="Pfam" id="PF01658">
    <property type="entry name" value="Inos-1-P_synth"/>
    <property type="match status" value="1"/>
</dbReference>
<proteinExistence type="evidence at transcript level"/>
<keyword evidence="12" id="KW-0594">Phospholipid biosynthesis</keyword>
<dbReference type="InterPro" id="IPR002587">
    <property type="entry name" value="Myo-inos-1-P_Synthase"/>
</dbReference>
<dbReference type="GeneID" id="101452090"/>
<dbReference type="GO" id="GO:0008654">
    <property type="term" value="P:phospholipid biosynthetic process"/>
    <property type="evidence" value="ECO:0007669"/>
    <property type="project" value="UniProtKB-KW"/>
</dbReference>
<dbReference type="EMBL" id="GAMC01015617">
    <property type="protein sequence ID" value="JAB90938.1"/>
    <property type="molecule type" value="mRNA"/>
</dbReference>
<dbReference type="CTD" id="35671"/>
<evidence type="ECO:0000256" key="12">
    <source>
        <dbReference type="ARBA" id="ARBA00023209"/>
    </source>
</evidence>
<dbReference type="FunFam" id="3.40.50.720:FF:000107">
    <property type="entry name" value="inositol-3-phosphate synthase"/>
    <property type="match status" value="1"/>
</dbReference>
<evidence type="ECO:0000256" key="11">
    <source>
        <dbReference type="ARBA" id="ARBA00023098"/>
    </source>
</evidence>
<keyword evidence="7" id="KW-0963">Cytoplasm</keyword>
<dbReference type="GO" id="GO:0004512">
    <property type="term" value="F:inositol-3-phosphate synthase activity"/>
    <property type="evidence" value="ECO:0007669"/>
    <property type="project" value="UniProtKB-EC"/>
</dbReference>
<keyword evidence="9" id="KW-0398">Inositol biosynthesis</keyword>
<evidence type="ECO:0000256" key="13">
    <source>
        <dbReference type="ARBA" id="ARBA00023235"/>
    </source>
</evidence>
<dbReference type="InterPro" id="IPR013021">
    <property type="entry name" value="Myo-inos-1-P_Synthase_GAPDH"/>
</dbReference>
<dbReference type="SUPFAM" id="SSF55347">
    <property type="entry name" value="Glyceraldehyde-3-phosphate dehydrogenase-like, C-terminal domain"/>
    <property type="match status" value="1"/>
</dbReference>
<evidence type="ECO:0000256" key="2">
    <source>
        <dbReference type="ARBA" id="ARBA00001911"/>
    </source>
</evidence>
<evidence type="ECO:0000256" key="5">
    <source>
        <dbReference type="ARBA" id="ARBA00010813"/>
    </source>
</evidence>
<evidence type="ECO:0000256" key="10">
    <source>
        <dbReference type="ARBA" id="ARBA00023027"/>
    </source>
</evidence>
<dbReference type="PANTHER" id="PTHR11510">
    <property type="entry name" value="MYO-INOSITOL-1 PHOSPHATE SYNTHASE"/>
    <property type="match status" value="1"/>
</dbReference>
<evidence type="ECO:0000256" key="1">
    <source>
        <dbReference type="ARBA" id="ARBA00000113"/>
    </source>
</evidence>
<sequence length="569" mass="62811">MKVDVSSLEVISPKVQISDNYIETDYEYQTSHVKRTANGRIQVHPETAALKIRTDRRVPKLGVMLVGWGGNNGSTLTAALEANRRQLQWRKRTGIQQANWFGSITQASTILIGSDEDGKDVHVPMKDLMPMVNPDDIIVDGWDISSVNIGDAMKRAQVLDVELQDQLYKSLSTFKPRPSIYDPDFIAANQSDRADNLIKGTKFEQYEQLRRDIRDFKQKSGVDTVLVLWTANTERFCEVQAGLNTTMAELEASLKANKAEISPSTIFAMASIDEGCTYINGSPQNTFVPGLIELAEHKGVFIAGDDFKSGQTKLKSVLVDFLVGAGIKPVSIVSYNHLGNNDGKNLSAPQQFRSKEISKSNVVDDMVESNDVLYRPNEHPDHVVVIKYVPYVGDSKRAMDEYTSEIMMGGHNTLVIHNTCEDSLLASPLILDLIILGELCSRIQIKSNQRADAPWISFKPVLSLLSYLCKAPLMPRGAQVVNSLFRQRAAIENILRGCIGLPPNSHMMLEQRFDFASITNEPPTKKLKSAAANSCATELNGHVAKVSAVTSNGHYANGNANGHTNGRNH</sequence>
<evidence type="ECO:0000256" key="8">
    <source>
        <dbReference type="ARBA" id="ARBA00022516"/>
    </source>
</evidence>
<dbReference type="PIRSF" id="PIRSF015578">
    <property type="entry name" value="Myoinos-ppht_syn"/>
    <property type="match status" value="1"/>
</dbReference>
<evidence type="ECO:0000256" key="3">
    <source>
        <dbReference type="ARBA" id="ARBA00004496"/>
    </source>
</evidence>